<reference evidence="1" key="1">
    <citation type="submission" date="2019-12" db="EMBL/GenBank/DDBJ databases">
        <authorList>
            <person name="Zhou D."/>
        </authorList>
    </citation>
    <scope>NUCLEOTIDE SEQUENCE</scope>
    <source>
        <strain evidence="1">10057</strain>
        <plasmid evidence="1">p10057-KPC</plasmid>
    </source>
</reference>
<accession>A0A6M3HDI2</accession>
<proteinExistence type="predicted"/>
<organism evidence="1">
    <name type="scientific">Klebsiella pneumoniae</name>
    <dbReference type="NCBI Taxonomy" id="573"/>
    <lineage>
        <taxon>Bacteria</taxon>
        <taxon>Pseudomonadati</taxon>
        <taxon>Pseudomonadota</taxon>
        <taxon>Gammaproteobacteria</taxon>
        <taxon>Enterobacterales</taxon>
        <taxon>Enterobacteriaceae</taxon>
        <taxon>Klebsiella/Raoultella group</taxon>
        <taxon>Klebsiella</taxon>
        <taxon>Klebsiella pneumoniae complex</taxon>
    </lineage>
</organism>
<dbReference type="AlphaFoldDB" id="A0A6M3HDI2"/>
<sequence>MSDQPGGFSRSQSEVARTLPIGKLYRENAFGTRAALLPEHAFPKPVPDCFSPKLPIGHREMGMQRVV</sequence>
<name>A0A6M3HDI2_KLEPN</name>
<protein>
    <submittedName>
        <fullName evidence="1">Uncharacterized protein</fullName>
    </submittedName>
</protein>
<evidence type="ECO:0000313" key="1">
    <source>
        <dbReference type="EMBL" id="QIS31460.1"/>
    </source>
</evidence>
<dbReference type="EMBL" id="MN891674">
    <property type="protein sequence ID" value="QIS31460.1"/>
    <property type="molecule type" value="Genomic_DNA"/>
</dbReference>
<geneLocation type="plasmid" evidence="1">
    <name>p10057-KPC</name>
</geneLocation>
<keyword evidence="1" id="KW-0614">Plasmid</keyword>